<gene>
    <name evidence="20" type="ORF">PHYEVI_LOCUS10049</name>
</gene>
<dbReference type="Pfam" id="PF04095">
    <property type="entry name" value="NAPRTase"/>
    <property type="match status" value="1"/>
</dbReference>
<evidence type="ECO:0000256" key="1">
    <source>
        <dbReference type="ARBA" id="ARBA00001936"/>
    </source>
</evidence>
<dbReference type="PANTHER" id="PTHR11098:SF1">
    <property type="entry name" value="NICOTINATE PHOSPHORIBOSYLTRANSFERASE"/>
    <property type="match status" value="1"/>
</dbReference>
<feature type="domain" description="Nicotinate phosphoribosyltransferase C-terminal" evidence="19">
    <location>
        <begin position="426"/>
        <end position="534"/>
    </location>
</feature>
<comment type="similarity">
    <text evidence="4 16">Belongs to the NAPRTase family.</text>
</comment>
<keyword evidence="9 16" id="KW-0662">Pyridine nucleotide biosynthesis</keyword>
<evidence type="ECO:0000256" key="13">
    <source>
        <dbReference type="ARBA" id="ARBA00023211"/>
    </source>
</evidence>
<dbReference type="GO" id="GO:0005829">
    <property type="term" value="C:cytosol"/>
    <property type="evidence" value="ECO:0007669"/>
    <property type="project" value="TreeGrafter"/>
</dbReference>
<dbReference type="PIRSF" id="PIRSF000484">
    <property type="entry name" value="NAPRT"/>
    <property type="match status" value="1"/>
</dbReference>
<comment type="cofactor">
    <cofactor evidence="2">
        <name>Mg(2+)</name>
        <dbReference type="ChEBI" id="CHEBI:18420"/>
    </cofactor>
</comment>
<dbReference type="Pfam" id="PF17956">
    <property type="entry name" value="NAPRTase_C"/>
    <property type="match status" value="1"/>
</dbReference>
<dbReference type="EMBL" id="OU900100">
    <property type="protein sequence ID" value="CAG9863765.1"/>
    <property type="molecule type" value="Genomic_DNA"/>
</dbReference>
<comment type="cofactor">
    <cofactor evidence="1">
        <name>Mn(2+)</name>
        <dbReference type="ChEBI" id="CHEBI:29035"/>
    </cofactor>
</comment>
<name>A0A9N9TYG2_PHYSR</name>
<dbReference type="InterPro" id="IPR007229">
    <property type="entry name" value="Nic_PRibTrfase-Fam"/>
</dbReference>
<keyword evidence="11" id="KW-0479">Metal-binding</keyword>
<evidence type="ECO:0000256" key="9">
    <source>
        <dbReference type="ARBA" id="ARBA00022642"/>
    </source>
</evidence>
<sequence>MSKMESAGESIHCKTGQNSIVQPLLTDLYQVTMAYAYWKTGKIDGHAVFDLYFRKNPFNGEFTVFAGLEECLKFLEKFRYSESDIEYLQQVLPKSVEKGFYDYLRTLTADQINLYSIKEGTVVFPRVPLIRIEGPLVMAQLLETTLLNLVNYASLMATNAARYRLAAGKLKLYEFGLRRAQGPDGGLSASKYSYIGGFDGTSNVLAGKLFNIPVKGTHAHAYITSFNSIDELKATLLAPKDGGAPCDFLQSSISWREKIASIFNILLSEVSDGEFAAFVSFAMAFPNGFMALVDTYDVKRSGLLNFCAVALALHDFGYQALGIRLDSGDLAYLSRVARSYFEKISSRYSIPYFSDLNIMASNDINEETIISLNEQGHCIDSFGIGTHLVTCQKQPALGCVYKLVELDGEPRIKLSHDMAKVTIPGKKNVFRLYGNAFSLIDLLQRSDEAPPVENEKVLCRHPFEESKRAYVIPSKVEDLLLLQWNKGRIVRPMPNLQDIKENVNNSLKILRPDIKRSLNPTPYKVSVSDSLYQFLHKLWLENAPIGELS</sequence>
<evidence type="ECO:0000256" key="3">
    <source>
        <dbReference type="ARBA" id="ARBA00004952"/>
    </source>
</evidence>
<dbReference type="GO" id="GO:0016740">
    <property type="term" value="F:transferase activity"/>
    <property type="evidence" value="ECO:0007669"/>
    <property type="project" value="UniProtKB-KW"/>
</dbReference>
<dbReference type="FunFam" id="3.20.140.10:FF:000002">
    <property type="entry name" value="Nicotinate phosphoribosyltransferase"/>
    <property type="match status" value="1"/>
</dbReference>
<comment type="catalytic activity">
    <reaction evidence="15 16">
        <text>5-phospho-alpha-D-ribose 1-diphosphate + nicotinate + ATP + H2O = nicotinate beta-D-ribonucleotide + ADP + phosphate + diphosphate</text>
        <dbReference type="Rhea" id="RHEA:36163"/>
        <dbReference type="ChEBI" id="CHEBI:15377"/>
        <dbReference type="ChEBI" id="CHEBI:30616"/>
        <dbReference type="ChEBI" id="CHEBI:32544"/>
        <dbReference type="ChEBI" id="CHEBI:33019"/>
        <dbReference type="ChEBI" id="CHEBI:43474"/>
        <dbReference type="ChEBI" id="CHEBI:57502"/>
        <dbReference type="ChEBI" id="CHEBI:58017"/>
        <dbReference type="ChEBI" id="CHEBI:456216"/>
        <dbReference type="EC" id="6.3.4.21"/>
    </reaction>
</comment>
<keyword evidence="21" id="KW-1185">Reference proteome</keyword>
<reference evidence="20" key="1">
    <citation type="submission" date="2022-01" db="EMBL/GenBank/DDBJ databases">
        <authorList>
            <person name="King R."/>
        </authorList>
    </citation>
    <scope>NUCLEOTIDE SEQUENCE</scope>
</reference>
<keyword evidence="7" id="KW-0597">Phosphoprotein</keyword>
<comment type="pathway">
    <text evidence="3 16">Cofactor biosynthesis; NAD(+) biosynthesis; nicotinate D-ribonucleotide from nicotinate: step 1/1.</text>
</comment>
<organism evidence="20 21">
    <name type="scientific">Phyllotreta striolata</name>
    <name type="common">Striped flea beetle</name>
    <name type="synonym">Crioceris striolata</name>
    <dbReference type="NCBI Taxonomy" id="444603"/>
    <lineage>
        <taxon>Eukaryota</taxon>
        <taxon>Metazoa</taxon>
        <taxon>Ecdysozoa</taxon>
        <taxon>Arthropoda</taxon>
        <taxon>Hexapoda</taxon>
        <taxon>Insecta</taxon>
        <taxon>Pterygota</taxon>
        <taxon>Neoptera</taxon>
        <taxon>Endopterygota</taxon>
        <taxon>Coleoptera</taxon>
        <taxon>Polyphaga</taxon>
        <taxon>Cucujiformia</taxon>
        <taxon>Chrysomeloidea</taxon>
        <taxon>Chrysomelidae</taxon>
        <taxon>Galerucinae</taxon>
        <taxon>Alticini</taxon>
        <taxon>Phyllotreta</taxon>
    </lineage>
</organism>
<dbReference type="GO" id="GO:0004516">
    <property type="term" value="F:nicotinate phosphoribosyltransferase activity"/>
    <property type="evidence" value="ECO:0007669"/>
    <property type="project" value="UniProtKB-UniRule"/>
</dbReference>
<evidence type="ECO:0000256" key="8">
    <source>
        <dbReference type="ARBA" id="ARBA00022598"/>
    </source>
</evidence>
<evidence type="ECO:0000256" key="2">
    <source>
        <dbReference type="ARBA" id="ARBA00001946"/>
    </source>
</evidence>
<dbReference type="InterPro" id="IPR041619">
    <property type="entry name" value="NAPRTase_C"/>
</dbReference>
<evidence type="ECO:0000259" key="19">
    <source>
        <dbReference type="Pfam" id="PF17956"/>
    </source>
</evidence>
<dbReference type="Proteomes" id="UP001153712">
    <property type="component" value="Chromosome 7"/>
</dbReference>
<evidence type="ECO:0000313" key="20">
    <source>
        <dbReference type="EMBL" id="CAG9863765.1"/>
    </source>
</evidence>
<dbReference type="Pfam" id="PF17767">
    <property type="entry name" value="NAPRTase_N"/>
    <property type="match status" value="1"/>
</dbReference>
<dbReference type="EC" id="6.3.4.21" evidence="5 16"/>
<accession>A0A9N9TYG2</accession>
<evidence type="ECO:0000256" key="10">
    <source>
        <dbReference type="ARBA" id="ARBA00022679"/>
    </source>
</evidence>
<dbReference type="InterPro" id="IPR041525">
    <property type="entry name" value="N/Namide_PRibTrfase"/>
</dbReference>
<dbReference type="InterPro" id="IPR036068">
    <property type="entry name" value="Nicotinate_pribotase-like_C"/>
</dbReference>
<keyword evidence="10 16" id="KW-0808">Transferase</keyword>
<dbReference type="PANTHER" id="PTHR11098">
    <property type="entry name" value="NICOTINATE PHOSPHORIBOSYLTRANSFERASE"/>
    <property type="match status" value="1"/>
</dbReference>
<dbReference type="InterPro" id="IPR013785">
    <property type="entry name" value="Aldolase_TIM"/>
</dbReference>
<evidence type="ECO:0000313" key="21">
    <source>
        <dbReference type="Proteomes" id="UP001153712"/>
    </source>
</evidence>
<comment type="function">
    <text evidence="14">Catalyzes the first step in the biosynthesis of NAD from nicotinic acid, the ATP-dependent synthesis of beta-nicotinate D-ribonucleotide from nicotinate and 5-phospho-D-ribose 1-phosphate. Helps prevent cellular oxidative stress via its role in NAD biosynthesis.</text>
</comment>
<protein>
    <recommendedName>
        <fullName evidence="6 16">Nicotinate phosphoribosyltransferase</fullName>
        <ecNumber evidence="5 16">6.3.4.21</ecNumber>
    </recommendedName>
</protein>
<dbReference type="InterPro" id="IPR006405">
    <property type="entry name" value="Nic_PRibTrfase_pncB"/>
</dbReference>
<evidence type="ECO:0000256" key="11">
    <source>
        <dbReference type="ARBA" id="ARBA00022723"/>
    </source>
</evidence>
<feature type="domain" description="Nicotinate/nicotinamide phosphoribosyltransferase" evidence="17">
    <location>
        <begin position="319"/>
        <end position="422"/>
    </location>
</feature>
<comment type="PTM">
    <text evidence="16">Transiently phosphorylated on a His residue during the reaction cycle. Phosphorylation strongly increases the affinity for substrates and increases the rate of nicotinate D-ribonucleotide production. Dephosphorylation regenerates the low-affinity form of the enzyme, leading to product release.</text>
</comment>
<evidence type="ECO:0000256" key="16">
    <source>
        <dbReference type="RuleBase" id="RU365100"/>
    </source>
</evidence>
<dbReference type="AlphaFoldDB" id="A0A9N9TYG2"/>
<dbReference type="InterPro" id="IPR040727">
    <property type="entry name" value="NAPRTase_N"/>
</dbReference>
<keyword evidence="13" id="KW-0464">Manganese</keyword>
<evidence type="ECO:0000256" key="4">
    <source>
        <dbReference type="ARBA" id="ARBA00010897"/>
    </source>
</evidence>
<evidence type="ECO:0000256" key="6">
    <source>
        <dbReference type="ARBA" id="ARBA00021569"/>
    </source>
</evidence>
<dbReference type="NCBIfam" id="TIGR01513">
    <property type="entry name" value="NAPRTase_put"/>
    <property type="match status" value="1"/>
</dbReference>
<dbReference type="OrthoDB" id="193380at2759"/>
<dbReference type="GO" id="GO:0034355">
    <property type="term" value="P:NAD+ biosynthetic process via the salvage pathway"/>
    <property type="evidence" value="ECO:0007669"/>
    <property type="project" value="TreeGrafter"/>
</dbReference>
<evidence type="ECO:0000259" key="17">
    <source>
        <dbReference type="Pfam" id="PF04095"/>
    </source>
</evidence>
<evidence type="ECO:0000256" key="14">
    <source>
        <dbReference type="ARBA" id="ARBA00023426"/>
    </source>
</evidence>
<dbReference type="CDD" id="cd01570">
    <property type="entry name" value="NAPRTase_A"/>
    <property type="match status" value="1"/>
</dbReference>
<dbReference type="Gene3D" id="3.20.140.10">
    <property type="entry name" value="nicotinate phosphoribosyltransferase"/>
    <property type="match status" value="2"/>
</dbReference>
<proteinExistence type="inferred from homology"/>
<dbReference type="Gene3D" id="3.20.20.70">
    <property type="entry name" value="Aldolase class I"/>
    <property type="match status" value="1"/>
</dbReference>
<dbReference type="SUPFAM" id="SSF54675">
    <property type="entry name" value="Nicotinate/Quinolinate PRTase N-terminal domain-like"/>
    <property type="match status" value="1"/>
</dbReference>
<evidence type="ECO:0000256" key="12">
    <source>
        <dbReference type="ARBA" id="ARBA00022842"/>
    </source>
</evidence>
<dbReference type="FunFam" id="3.20.20.70:FF:000173">
    <property type="entry name" value="Nicotinate phosphoribosyltransferase"/>
    <property type="match status" value="1"/>
</dbReference>
<feature type="domain" description="Nicotinate phosphoribosyltransferase N-terminal" evidence="18">
    <location>
        <begin position="24"/>
        <end position="151"/>
    </location>
</feature>
<evidence type="ECO:0000256" key="5">
    <source>
        <dbReference type="ARBA" id="ARBA00013236"/>
    </source>
</evidence>
<keyword evidence="8 16" id="KW-0436">Ligase</keyword>
<dbReference type="GO" id="GO:0046872">
    <property type="term" value="F:metal ion binding"/>
    <property type="evidence" value="ECO:0007669"/>
    <property type="project" value="UniProtKB-KW"/>
</dbReference>
<dbReference type="SUPFAM" id="SSF51690">
    <property type="entry name" value="Nicotinate/Quinolinate PRTase C-terminal domain-like"/>
    <property type="match status" value="1"/>
</dbReference>
<dbReference type="FunFam" id="3.20.20.70:FF:000155">
    <property type="entry name" value="Nicotinate phosphoribosyltransferase"/>
    <property type="match status" value="1"/>
</dbReference>
<keyword evidence="12" id="KW-0460">Magnesium</keyword>
<dbReference type="FunFam" id="3.20.140.10:FF:000006">
    <property type="entry name" value="Nicotinate phosphoribosyltransferase"/>
    <property type="match status" value="1"/>
</dbReference>
<evidence type="ECO:0000256" key="7">
    <source>
        <dbReference type="ARBA" id="ARBA00022553"/>
    </source>
</evidence>
<evidence type="ECO:0000256" key="15">
    <source>
        <dbReference type="ARBA" id="ARBA00048668"/>
    </source>
</evidence>
<evidence type="ECO:0000259" key="18">
    <source>
        <dbReference type="Pfam" id="PF17767"/>
    </source>
</evidence>